<dbReference type="OrthoDB" id="288620at2"/>
<name>A0A5C6ES25_9BACT</name>
<reference evidence="1 2" key="1">
    <citation type="submission" date="2019-02" db="EMBL/GenBank/DDBJ databases">
        <title>Deep-cultivation of Planctomycetes and their phenomic and genomic characterization uncovers novel biology.</title>
        <authorList>
            <person name="Wiegand S."/>
            <person name="Jogler M."/>
            <person name="Boedeker C."/>
            <person name="Pinto D."/>
            <person name="Vollmers J."/>
            <person name="Rivas-Marin E."/>
            <person name="Kohn T."/>
            <person name="Peeters S.H."/>
            <person name="Heuer A."/>
            <person name="Rast P."/>
            <person name="Oberbeckmann S."/>
            <person name="Bunk B."/>
            <person name="Jeske O."/>
            <person name="Meyerdierks A."/>
            <person name="Storesund J.E."/>
            <person name="Kallscheuer N."/>
            <person name="Luecker S."/>
            <person name="Lage O.M."/>
            <person name="Pohl T."/>
            <person name="Merkel B.J."/>
            <person name="Hornburger P."/>
            <person name="Mueller R.-W."/>
            <person name="Bruemmer F."/>
            <person name="Labrenz M."/>
            <person name="Spormann A.M."/>
            <person name="Op Den Camp H."/>
            <person name="Overmann J."/>
            <person name="Amann R."/>
            <person name="Jetten M.S.M."/>
            <person name="Mascher T."/>
            <person name="Medema M.H."/>
            <person name="Devos D.P."/>
            <person name="Kaster A.-K."/>
            <person name="Ovreas L."/>
            <person name="Rohde M."/>
            <person name="Galperin M.Y."/>
            <person name="Jogler C."/>
        </authorList>
    </citation>
    <scope>NUCLEOTIDE SEQUENCE [LARGE SCALE GENOMIC DNA]</scope>
    <source>
        <strain evidence="1 2">Poly59</strain>
    </source>
</reference>
<organism evidence="1 2">
    <name type="scientific">Rubripirellula reticaptiva</name>
    <dbReference type="NCBI Taxonomy" id="2528013"/>
    <lineage>
        <taxon>Bacteria</taxon>
        <taxon>Pseudomonadati</taxon>
        <taxon>Planctomycetota</taxon>
        <taxon>Planctomycetia</taxon>
        <taxon>Pirellulales</taxon>
        <taxon>Pirellulaceae</taxon>
        <taxon>Rubripirellula</taxon>
    </lineage>
</organism>
<dbReference type="RefSeq" id="WP_146534573.1">
    <property type="nucleotide sequence ID" value="NZ_SJPX01000003.1"/>
</dbReference>
<dbReference type="AlphaFoldDB" id="A0A5C6ES25"/>
<keyword evidence="2" id="KW-1185">Reference proteome</keyword>
<dbReference type="InterPro" id="IPR021375">
    <property type="entry name" value="DUF2997"/>
</dbReference>
<accession>A0A5C6ES25</accession>
<comment type="caution">
    <text evidence="1">The sequence shown here is derived from an EMBL/GenBank/DDBJ whole genome shotgun (WGS) entry which is preliminary data.</text>
</comment>
<dbReference type="EMBL" id="SJPX01000003">
    <property type="protein sequence ID" value="TWU51154.1"/>
    <property type="molecule type" value="Genomic_DNA"/>
</dbReference>
<sequence>MKTVTVIVSPEGASRVETNGFTGDQCRQASAFLEEALGLKENEQLKADFYKTEVRDQQQARQSS</sequence>
<evidence type="ECO:0000313" key="2">
    <source>
        <dbReference type="Proteomes" id="UP000317977"/>
    </source>
</evidence>
<gene>
    <name evidence="1" type="ORF">Poly59_27440</name>
</gene>
<dbReference type="Proteomes" id="UP000317977">
    <property type="component" value="Unassembled WGS sequence"/>
</dbReference>
<evidence type="ECO:0008006" key="3">
    <source>
        <dbReference type="Google" id="ProtNLM"/>
    </source>
</evidence>
<protein>
    <recommendedName>
        <fullName evidence="3">DUF2997 domain-containing protein</fullName>
    </recommendedName>
</protein>
<proteinExistence type="predicted"/>
<evidence type="ECO:0000313" key="1">
    <source>
        <dbReference type="EMBL" id="TWU51154.1"/>
    </source>
</evidence>
<dbReference type="Pfam" id="PF11211">
    <property type="entry name" value="DUF2997"/>
    <property type="match status" value="1"/>
</dbReference>